<gene>
    <name evidence="1" type="ORF">DR950_09995</name>
</gene>
<evidence type="ECO:0000313" key="2">
    <source>
        <dbReference type="Proteomes" id="UP000263377"/>
    </source>
</evidence>
<accession>A0A373A3N6</accession>
<comment type="caution">
    <text evidence="1">The sequence shown here is derived from an EMBL/GenBank/DDBJ whole genome shotgun (WGS) entry which is preliminary data.</text>
</comment>
<name>A0A373A3N6_9ACTN</name>
<dbReference type="EMBL" id="QVIG01000001">
    <property type="protein sequence ID" value="RGD62773.1"/>
    <property type="molecule type" value="Genomic_DNA"/>
</dbReference>
<evidence type="ECO:0000313" key="1">
    <source>
        <dbReference type="EMBL" id="RGD62773.1"/>
    </source>
</evidence>
<organism evidence="1 2">
    <name type="scientific">Kitasatospora xanthocidica</name>
    <dbReference type="NCBI Taxonomy" id="83382"/>
    <lineage>
        <taxon>Bacteria</taxon>
        <taxon>Bacillati</taxon>
        <taxon>Actinomycetota</taxon>
        <taxon>Actinomycetes</taxon>
        <taxon>Kitasatosporales</taxon>
        <taxon>Streptomycetaceae</taxon>
        <taxon>Kitasatospora</taxon>
    </lineage>
</organism>
<reference evidence="1 2" key="1">
    <citation type="submission" date="2018-08" db="EMBL/GenBank/DDBJ databases">
        <title>Diversity &amp; Physiological Properties of Lignin-Decomposing Actinobacteria from Soil.</title>
        <authorList>
            <person name="Roh S.G."/>
            <person name="Kim S.B."/>
        </authorList>
    </citation>
    <scope>NUCLEOTIDE SEQUENCE [LARGE SCALE GENOMIC DNA]</scope>
    <source>
        <strain evidence="1 2">MMS17-GH009</strain>
    </source>
</reference>
<dbReference type="RefSeq" id="WP_117491438.1">
    <property type="nucleotide sequence ID" value="NZ_QVIG01000001.1"/>
</dbReference>
<dbReference type="AlphaFoldDB" id="A0A373A3N6"/>
<protein>
    <submittedName>
        <fullName evidence="1">Uncharacterized protein</fullName>
    </submittedName>
</protein>
<keyword evidence="2" id="KW-1185">Reference proteome</keyword>
<dbReference type="Proteomes" id="UP000263377">
    <property type="component" value="Unassembled WGS sequence"/>
</dbReference>
<sequence length="739" mass="81179">MTRDPDGLLELLPQWHRLRDADAGEPLRALLAVIAEQVDVVRGGVDQGYQDWFVETAADWAVAYLGDLVGYRILPGYEEVLATGLHGEASAERIAARDRLAARLAPRQDVANTVANRRRKGTLALLEELSASVADWPARAVELSRLLAGTQPVRLLRPDEEPADRQRLGRGRLVDVRRGAALDLLGGPFDGQAHTVDVRRAASPRRQGGYTPAGVALSVWRLKPYPVTRAPAYCVDRARNLFTFSVLGNDAPLVTRPEPGPAGAHPATADTVPAPIRRRQLAERTADYYGPGKSFAIWRDGSPEPVPPAEIVVADLTDWTYRPKRGQVAVDPLLGRIAFGARSAPRRGVWVDYHYAFGDDTGGGEYPRDRPESRHRTLYQVGPGRPFERINDAYEQWRADQRDGTAGGSAVIEITHSGAYQEQLDFDLEADDRLELRAAEGTRPVIRLLDWYSNRPDALNVRGTCAGGRLVLDGLLVTGRGVNVTGPLASVTLRHCTLVPGWSLEPHCEPHAPQEPSLVLDHTTACVRIERSILGTIQVVGDEVDDDPLEIHLADSILDATGPDRPALSGPDCEHAYAVLHAHRSTVVGEVHTHAVRIAEDSVFTGRMRVARRSLGCLRFCYVPPGSRTPRRYECQPDRVRSAVTELVERGELDPARAERLRETEAQRVRPLFTSLRYGTPGYGRPAAGCAPEITRGAEDRSELGAFHDLFQPQREDNLRARLAEYTPAGTDAGLFFAT</sequence>
<proteinExistence type="predicted"/>